<feature type="domain" description="DNA/pantothenate metabolism flavoprotein C-terminal" evidence="8">
    <location>
        <begin position="159"/>
        <end position="281"/>
    </location>
</feature>
<evidence type="ECO:0000256" key="2">
    <source>
        <dbReference type="ARBA" id="ARBA00051127"/>
    </source>
</evidence>
<evidence type="ECO:0000256" key="1">
    <source>
        <dbReference type="ARBA" id="ARBA00005703"/>
    </source>
</evidence>
<evidence type="ECO:0000313" key="10">
    <source>
        <dbReference type="Proteomes" id="UP001209878"/>
    </source>
</evidence>
<protein>
    <recommendedName>
        <fullName evidence="6">Phosphopantothenate--cysteine ligase</fullName>
        <ecNumber evidence="5">6.3.2.51</ecNumber>
    </recommendedName>
    <alternativeName>
        <fullName evidence="7">Phosphopantothenoylcysteine synthetase</fullName>
    </alternativeName>
</protein>
<comment type="catalytic activity">
    <reaction evidence="2">
        <text>(R)-4'-phosphopantothenate + L-cysteine + ATP = N-[(R)-4-phosphopantothenoyl]-L-cysteine + AMP + diphosphate + H(+)</text>
        <dbReference type="Rhea" id="RHEA:25156"/>
        <dbReference type="ChEBI" id="CHEBI:10986"/>
        <dbReference type="ChEBI" id="CHEBI:15378"/>
        <dbReference type="ChEBI" id="CHEBI:30616"/>
        <dbReference type="ChEBI" id="CHEBI:33019"/>
        <dbReference type="ChEBI" id="CHEBI:35235"/>
        <dbReference type="ChEBI" id="CHEBI:59458"/>
        <dbReference type="ChEBI" id="CHEBI:456215"/>
        <dbReference type="EC" id="6.3.2.51"/>
    </reaction>
    <physiologicalReaction direction="left-to-right" evidence="2">
        <dbReference type="Rhea" id="RHEA:25157"/>
    </physiologicalReaction>
</comment>
<dbReference type="Pfam" id="PF04127">
    <property type="entry name" value="DFP"/>
    <property type="match status" value="1"/>
</dbReference>
<dbReference type="Proteomes" id="UP001209878">
    <property type="component" value="Unassembled WGS sequence"/>
</dbReference>
<evidence type="ECO:0000256" key="3">
    <source>
        <dbReference type="ARBA" id="ARBA00052332"/>
    </source>
</evidence>
<dbReference type="SUPFAM" id="SSF102645">
    <property type="entry name" value="CoaB-like"/>
    <property type="match status" value="1"/>
</dbReference>
<evidence type="ECO:0000259" key="8">
    <source>
        <dbReference type="Pfam" id="PF04127"/>
    </source>
</evidence>
<keyword evidence="10" id="KW-1185">Reference proteome</keyword>
<dbReference type="PANTHER" id="PTHR12290">
    <property type="entry name" value="CORNICHON-RELATED"/>
    <property type="match status" value="1"/>
</dbReference>
<dbReference type="Gene3D" id="3.40.50.10300">
    <property type="entry name" value="CoaB-like"/>
    <property type="match status" value="1"/>
</dbReference>
<evidence type="ECO:0000256" key="4">
    <source>
        <dbReference type="ARBA" id="ARBA00060296"/>
    </source>
</evidence>
<accession>A0AAD9NQD3</accession>
<proteinExistence type="inferred from homology"/>
<comment type="catalytic activity">
    <reaction evidence="3">
        <text>(R)-4'-phosphopantothenate + L-cysteine + CTP = N-[(R)-4-phosphopantothenoyl]-L-cysteine + CMP + diphosphate + H(+)</text>
        <dbReference type="Rhea" id="RHEA:19397"/>
        <dbReference type="ChEBI" id="CHEBI:10986"/>
        <dbReference type="ChEBI" id="CHEBI:15378"/>
        <dbReference type="ChEBI" id="CHEBI:33019"/>
        <dbReference type="ChEBI" id="CHEBI:35235"/>
        <dbReference type="ChEBI" id="CHEBI:37563"/>
        <dbReference type="ChEBI" id="CHEBI:59458"/>
        <dbReference type="ChEBI" id="CHEBI:60377"/>
    </reaction>
    <physiologicalReaction direction="left-to-right" evidence="3">
        <dbReference type="Rhea" id="RHEA:19398"/>
    </physiologicalReaction>
</comment>
<dbReference type="EMBL" id="JAODUO010000525">
    <property type="protein sequence ID" value="KAK2178912.1"/>
    <property type="molecule type" value="Genomic_DNA"/>
</dbReference>
<evidence type="ECO:0000256" key="7">
    <source>
        <dbReference type="ARBA" id="ARBA00080986"/>
    </source>
</evidence>
<dbReference type="AlphaFoldDB" id="A0AAD9NQD3"/>
<comment type="caution">
    <text evidence="9">The sequence shown here is derived from an EMBL/GenBank/DDBJ whole genome shotgun (WGS) entry which is preliminary data.</text>
</comment>
<evidence type="ECO:0000313" key="9">
    <source>
        <dbReference type="EMBL" id="KAK2178912.1"/>
    </source>
</evidence>
<sequence>MASEWQCFFDESKKPEHYERTVTYMKEFVDKCMRQDRPIVLVSSGGTTVPLESRTVRFIDNFSVGTRGATSTEYLLQQGYAVIFLHRRGSLEPFKRHFTHTNLLDLLVTDGGTVHVKDEDSDRVRHLLERYVAVTEAGTLLSVAFTSLNEYLYLLMGAAQVLKTYRHQAMFYLAAAVSDFYIPANEMPEHKIQSDGVPLQISLQLVPKMLQPLVTEWSPDAYVVSFKLETDQDLLIPKARKALKRYSHQLVVANILETRKKYVVMVTQESEQIVKMDDEELSRGQEIEAKIVEEVVKRHRMFIEQRQAETVGF</sequence>
<dbReference type="InterPro" id="IPR007085">
    <property type="entry name" value="DNA/pantothenate-metab_flavo_C"/>
</dbReference>
<dbReference type="EC" id="6.3.2.51" evidence="5"/>
<dbReference type="GO" id="GO:0004632">
    <property type="term" value="F:phosphopantothenate--cysteine ligase activity"/>
    <property type="evidence" value="ECO:0007669"/>
    <property type="project" value="UniProtKB-ARBA"/>
</dbReference>
<dbReference type="InterPro" id="IPR035929">
    <property type="entry name" value="CoaB-like_sf"/>
</dbReference>
<evidence type="ECO:0000256" key="6">
    <source>
        <dbReference type="ARBA" id="ARBA00068949"/>
    </source>
</evidence>
<dbReference type="GO" id="GO:0015937">
    <property type="term" value="P:coenzyme A biosynthetic process"/>
    <property type="evidence" value="ECO:0007669"/>
    <property type="project" value="UniProtKB-ARBA"/>
</dbReference>
<comment type="function">
    <text evidence="4">Catalyzes the second step in the biosynthesis of coenzyme A from vitamin B5, where cysteine is conjugated to 4'-phosphopantothenate to form 4-phosphopantothenoylcysteine. Has a preference for ATP over CTP as a cosubstrate.</text>
</comment>
<evidence type="ECO:0000256" key="5">
    <source>
        <dbReference type="ARBA" id="ARBA00066585"/>
    </source>
</evidence>
<reference evidence="9" key="1">
    <citation type="journal article" date="2023" name="Mol. Biol. Evol.">
        <title>Third-Generation Sequencing Reveals the Adaptive Role of the Epigenome in Three Deep-Sea Polychaetes.</title>
        <authorList>
            <person name="Perez M."/>
            <person name="Aroh O."/>
            <person name="Sun Y."/>
            <person name="Lan Y."/>
            <person name="Juniper S.K."/>
            <person name="Young C.R."/>
            <person name="Angers B."/>
            <person name="Qian P.Y."/>
        </authorList>
    </citation>
    <scope>NUCLEOTIDE SEQUENCE</scope>
    <source>
        <strain evidence="9">R07B-5</strain>
    </source>
</reference>
<name>A0AAD9NQD3_RIDPI</name>
<dbReference type="FunFam" id="3.40.50.10300:FF:000002">
    <property type="entry name" value="Phosphopantothenate--cysteine ligase 2"/>
    <property type="match status" value="1"/>
</dbReference>
<organism evidence="9 10">
    <name type="scientific">Ridgeia piscesae</name>
    <name type="common">Tubeworm</name>
    <dbReference type="NCBI Taxonomy" id="27915"/>
    <lineage>
        <taxon>Eukaryota</taxon>
        <taxon>Metazoa</taxon>
        <taxon>Spiralia</taxon>
        <taxon>Lophotrochozoa</taxon>
        <taxon>Annelida</taxon>
        <taxon>Polychaeta</taxon>
        <taxon>Sedentaria</taxon>
        <taxon>Canalipalpata</taxon>
        <taxon>Sabellida</taxon>
        <taxon>Siboglinidae</taxon>
        <taxon>Ridgeia</taxon>
    </lineage>
</organism>
<gene>
    <name evidence="9" type="ORF">NP493_525g06082</name>
</gene>
<comment type="similarity">
    <text evidence="1">Belongs to the PPC synthetase family.</text>
</comment>